<dbReference type="RefSeq" id="WP_092556496.1">
    <property type="nucleotide sequence ID" value="NZ_FNPZ01000004.1"/>
</dbReference>
<feature type="modified residue" description="N6-(pyridoxal phosphate)lysine" evidence="3">
    <location>
        <position position="184"/>
    </location>
</feature>
<dbReference type="Gene3D" id="3.90.1150.10">
    <property type="entry name" value="Aspartate Aminotransferase, domain 1"/>
    <property type="match status" value="1"/>
</dbReference>
<dbReference type="SUPFAM" id="SSF53383">
    <property type="entry name" value="PLP-dependent transferases"/>
    <property type="match status" value="1"/>
</dbReference>
<evidence type="ECO:0000256" key="3">
    <source>
        <dbReference type="PIRSR" id="PIRSR000390-2"/>
    </source>
</evidence>
<dbReference type="NCBIfam" id="NF008687">
    <property type="entry name" value="PRK11706.1"/>
    <property type="match status" value="1"/>
</dbReference>
<accession>A0A1H3ST09</accession>
<dbReference type="CDD" id="cd00616">
    <property type="entry name" value="AHBA_syn"/>
    <property type="match status" value="1"/>
</dbReference>
<proteinExistence type="inferred from homology"/>
<dbReference type="GO" id="GO:0008483">
    <property type="term" value="F:transaminase activity"/>
    <property type="evidence" value="ECO:0007669"/>
    <property type="project" value="TreeGrafter"/>
</dbReference>
<evidence type="ECO:0000256" key="4">
    <source>
        <dbReference type="RuleBase" id="RU004508"/>
    </source>
</evidence>
<organism evidence="5 6">
    <name type="scientific">Herbiconiux ginsengi</name>
    <dbReference type="NCBI Taxonomy" id="381665"/>
    <lineage>
        <taxon>Bacteria</taxon>
        <taxon>Bacillati</taxon>
        <taxon>Actinomycetota</taxon>
        <taxon>Actinomycetes</taxon>
        <taxon>Micrococcales</taxon>
        <taxon>Microbacteriaceae</taxon>
        <taxon>Herbiconiux</taxon>
    </lineage>
</organism>
<feature type="active site" description="Proton acceptor" evidence="2">
    <location>
        <position position="184"/>
    </location>
</feature>
<dbReference type="InterPro" id="IPR015421">
    <property type="entry name" value="PyrdxlP-dep_Trfase_major"/>
</dbReference>
<dbReference type="InterPro" id="IPR015424">
    <property type="entry name" value="PyrdxlP-dep_Trfase"/>
</dbReference>
<keyword evidence="6" id="KW-1185">Reference proteome</keyword>
<evidence type="ECO:0000256" key="1">
    <source>
        <dbReference type="ARBA" id="ARBA00001933"/>
    </source>
</evidence>
<evidence type="ECO:0000313" key="5">
    <source>
        <dbReference type="EMBL" id="SDZ41136.1"/>
    </source>
</evidence>
<reference evidence="5 6" key="1">
    <citation type="submission" date="2016-10" db="EMBL/GenBank/DDBJ databases">
        <authorList>
            <person name="de Groot N.N."/>
        </authorList>
    </citation>
    <scope>NUCLEOTIDE SEQUENCE [LARGE SCALE GENOMIC DNA]</scope>
    <source>
        <strain evidence="5 6">CGMCC 4.3491</strain>
    </source>
</reference>
<keyword evidence="3 4" id="KW-0663">Pyridoxal phosphate</keyword>
<protein>
    <submittedName>
        <fullName evidence="5">dTDP-4-amino-4,6-dideoxygalactose transaminase</fullName>
    </submittedName>
</protein>
<dbReference type="OrthoDB" id="9804264at2"/>
<dbReference type="PANTHER" id="PTHR30244:SF34">
    <property type="entry name" value="DTDP-4-AMINO-4,6-DIDEOXYGALACTOSE TRANSAMINASE"/>
    <property type="match status" value="1"/>
</dbReference>
<dbReference type="InterPro" id="IPR015422">
    <property type="entry name" value="PyrdxlP-dep_Trfase_small"/>
</dbReference>
<dbReference type="GO" id="GO:0000271">
    <property type="term" value="P:polysaccharide biosynthetic process"/>
    <property type="evidence" value="ECO:0007669"/>
    <property type="project" value="TreeGrafter"/>
</dbReference>
<dbReference type="PANTHER" id="PTHR30244">
    <property type="entry name" value="TRANSAMINASE"/>
    <property type="match status" value="1"/>
</dbReference>
<evidence type="ECO:0000256" key="2">
    <source>
        <dbReference type="PIRSR" id="PIRSR000390-1"/>
    </source>
</evidence>
<gene>
    <name evidence="5" type="ORF">SAMN05216554_3672</name>
</gene>
<dbReference type="STRING" id="381665.SAMN05216554_3672"/>
<comment type="similarity">
    <text evidence="4">Belongs to the DegT/DnrJ/EryC1 family.</text>
</comment>
<sequence length="377" mass="40660">MLDEIVFSRPYRSADELANLDAVLRSDHSHGDGAFTASATARLSELTGAPHALLTTSCTHALDMASILLDIGPGDEVILPSFTFSSAATAVVLRGATPVFVDIDESTGNIDPEQVAEAITPRTRAVTVMHYGGVPVDLDSMLKITTDAGIALVEDNAHGLGGRDGFRMLGTAGVLATQSFHDTKNVHCGEGGALLINDDSLLERAEIVREKGTNRARFLRGAVDKYTWQDVGSSYLLSELNAAVLDSQLAEFETIQAARHRVWDAYADGLADWADDLDLRLMSDDPTLQHTAHLFYVVMQDHAGQTALIDHLRGLGIRAAFHYVPLDSSPAGLRFGRTLRPLDRSAAFSSRLVRLPLWAGLTDAQVERVIAGVRSFS</sequence>
<dbReference type="InterPro" id="IPR000653">
    <property type="entry name" value="DegT/StrS_aminotransferase"/>
</dbReference>
<dbReference type="Proteomes" id="UP000198891">
    <property type="component" value="Unassembled WGS sequence"/>
</dbReference>
<dbReference type="EMBL" id="FNPZ01000004">
    <property type="protein sequence ID" value="SDZ41136.1"/>
    <property type="molecule type" value="Genomic_DNA"/>
</dbReference>
<evidence type="ECO:0000313" key="6">
    <source>
        <dbReference type="Proteomes" id="UP000198891"/>
    </source>
</evidence>
<dbReference type="PIRSF" id="PIRSF000390">
    <property type="entry name" value="PLP_StrS"/>
    <property type="match status" value="1"/>
</dbReference>
<dbReference type="AlphaFoldDB" id="A0A1H3ST09"/>
<dbReference type="Gene3D" id="3.40.640.10">
    <property type="entry name" value="Type I PLP-dependent aspartate aminotransferase-like (Major domain)"/>
    <property type="match status" value="1"/>
</dbReference>
<name>A0A1H3ST09_9MICO</name>
<comment type="cofactor">
    <cofactor evidence="1">
        <name>pyridoxal 5'-phosphate</name>
        <dbReference type="ChEBI" id="CHEBI:597326"/>
    </cofactor>
</comment>
<dbReference type="Pfam" id="PF01041">
    <property type="entry name" value="DegT_DnrJ_EryC1"/>
    <property type="match status" value="1"/>
</dbReference>
<dbReference type="GO" id="GO:0030170">
    <property type="term" value="F:pyridoxal phosphate binding"/>
    <property type="evidence" value="ECO:0007669"/>
    <property type="project" value="TreeGrafter"/>
</dbReference>